<dbReference type="Proteomes" id="UP001202328">
    <property type="component" value="Unassembled WGS sequence"/>
</dbReference>
<keyword evidence="2" id="KW-1185">Reference proteome</keyword>
<reference evidence="1" key="1">
    <citation type="submission" date="2022-04" db="EMBL/GenBank/DDBJ databases">
        <title>A functionally conserved STORR gene fusion in Papaver species that diverged 16.8 million years ago.</title>
        <authorList>
            <person name="Catania T."/>
        </authorList>
    </citation>
    <scope>NUCLEOTIDE SEQUENCE</scope>
    <source>
        <strain evidence="1">S-188037</strain>
    </source>
</reference>
<sequence>MIHNVSFLKVSNGARLVVSLLESLHLLIWVSLKVHLEESLCSKDLIFWADLRRVSILGYFLFLNNSKHQHQGIDVILWGNFLWARRMILKMNDETHTAGRPNQC</sequence>
<organism evidence="1 2">
    <name type="scientific">Papaver atlanticum</name>
    <dbReference type="NCBI Taxonomy" id="357466"/>
    <lineage>
        <taxon>Eukaryota</taxon>
        <taxon>Viridiplantae</taxon>
        <taxon>Streptophyta</taxon>
        <taxon>Embryophyta</taxon>
        <taxon>Tracheophyta</taxon>
        <taxon>Spermatophyta</taxon>
        <taxon>Magnoliopsida</taxon>
        <taxon>Ranunculales</taxon>
        <taxon>Papaveraceae</taxon>
        <taxon>Papaveroideae</taxon>
        <taxon>Papaver</taxon>
    </lineage>
</organism>
<evidence type="ECO:0000313" key="2">
    <source>
        <dbReference type="Proteomes" id="UP001202328"/>
    </source>
</evidence>
<gene>
    <name evidence="1" type="ORF">MKW98_009206</name>
</gene>
<dbReference type="AlphaFoldDB" id="A0AAD4XRX7"/>
<accession>A0AAD4XRX7</accession>
<comment type="caution">
    <text evidence="1">The sequence shown here is derived from an EMBL/GenBank/DDBJ whole genome shotgun (WGS) entry which is preliminary data.</text>
</comment>
<dbReference type="EMBL" id="JAJJMB010004944">
    <property type="protein sequence ID" value="KAI3941136.1"/>
    <property type="molecule type" value="Genomic_DNA"/>
</dbReference>
<evidence type="ECO:0000313" key="1">
    <source>
        <dbReference type="EMBL" id="KAI3941136.1"/>
    </source>
</evidence>
<proteinExistence type="predicted"/>
<name>A0AAD4XRX7_9MAGN</name>
<protein>
    <submittedName>
        <fullName evidence="1">Uncharacterized protein</fullName>
    </submittedName>
</protein>